<dbReference type="PROSITE" id="PS50850">
    <property type="entry name" value="MFS"/>
    <property type="match status" value="1"/>
</dbReference>
<comment type="caution">
    <text evidence="6">The sequence shown here is derived from an EMBL/GenBank/DDBJ whole genome shotgun (WGS) entry which is preliminary data.</text>
</comment>
<feature type="transmembrane region" description="Helical" evidence="4">
    <location>
        <begin position="415"/>
        <end position="433"/>
    </location>
</feature>
<keyword evidence="7" id="KW-1185">Reference proteome</keyword>
<feature type="region of interest" description="Disordered" evidence="3">
    <location>
        <begin position="1"/>
        <end position="177"/>
    </location>
</feature>
<protein>
    <submittedName>
        <fullName evidence="6">MFS-type transporter dbaD</fullName>
    </submittedName>
</protein>
<evidence type="ECO:0000256" key="3">
    <source>
        <dbReference type="SAM" id="MobiDB-lite"/>
    </source>
</evidence>
<dbReference type="InterPro" id="IPR036259">
    <property type="entry name" value="MFS_trans_sf"/>
</dbReference>
<dbReference type="GO" id="GO:0022857">
    <property type="term" value="F:transmembrane transporter activity"/>
    <property type="evidence" value="ECO:0007669"/>
    <property type="project" value="InterPro"/>
</dbReference>
<dbReference type="PANTHER" id="PTHR11360:SF234">
    <property type="entry name" value="MFS-TYPE TRANSPORTER DBAD-RELATED"/>
    <property type="match status" value="1"/>
</dbReference>
<reference evidence="6" key="1">
    <citation type="submission" date="2020-04" db="EMBL/GenBank/DDBJ databases">
        <title>Draft genome resource of the tomato pathogen Pseudocercospora fuligena.</title>
        <authorList>
            <person name="Zaccaron A."/>
        </authorList>
    </citation>
    <scope>NUCLEOTIDE SEQUENCE</scope>
    <source>
        <strain evidence="6">PF001</strain>
    </source>
</reference>
<comment type="subcellular location">
    <subcellularLocation>
        <location evidence="1">Membrane</location>
        <topology evidence="1">Multi-pass membrane protein</topology>
    </subcellularLocation>
</comment>
<feature type="transmembrane region" description="Helical" evidence="4">
    <location>
        <begin position="536"/>
        <end position="559"/>
    </location>
</feature>
<dbReference type="InterPro" id="IPR020846">
    <property type="entry name" value="MFS_dom"/>
</dbReference>
<evidence type="ECO:0000313" key="6">
    <source>
        <dbReference type="EMBL" id="KAF7197384.1"/>
    </source>
</evidence>
<organism evidence="6 7">
    <name type="scientific">Pseudocercospora fuligena</name>
    <dbReference type="NCBI Taxonomy" id="685502"/>
    <lineage>
        <taxon>Eukaryota</taxon>
        <taxon>Fungi</taxon>
        <taxon>Dikarya</taxon>
        <taxon>Ascomycota</taxon>
        <taxon>Pezizomycotina</taxon>
        <taxon>Dothideomycetes</taxon>
        <taxon>Dothideomycetidae</taxon>
        <taxon>Mycosphaerellales</taxon>
        <taxon>Mycosphaerellaceae</taxon>
        <taxon>Pseudocercospora</taxon>
    </lineage>
</organism>
<keyword evidence="4" id="KW-1133">Transmembrane helix</keyword>
<feature type="transmembrane region" description="Helical" evidence="4">
    <location>
        <begin position="471"/>
        <end position="496"/>
    </location>
</feature>
<dbReference type="SUPFAM" id="SSF103473">
    <property type="entry name" value="MFS general substrate transporter"/>
    <property type="match status" value="1"/>
</dbReference>
<sequence>MAHARDDSFHYPLRESPLHSRYPSAASDWNGNYDRPTTSDANRPYRTSDFADSSRQLVLPGVNERLDGSSGRYEQIPLASPTQGGFGHAASPTRQAFLTGSTPNSPSFHPGFPRPETPSSPYDHPTFPGSPLASTVTLPSNAHHGGKEYFSTPQVDSMPTKEAARPPGPPGGPPPDGGITAWLQVLGGYFLFFNTWGLINAFGVFQTYYKEELLPSTPNSTIAWIGTLTSFFLCASPISWGPIFDIGNPRLLVLCGSFFVVFGTMMTSLCNSYYQLILAQGICCGIGGGSLFITATSVLPAYFAKKRALAMGISASGSSLGGIVYPIIFTYVQPSIGFGWAVRIIGFISLLTLAIPCIVIKPRTKPPGRRKIFDTTILKEIPFQIMNLATFFGFVGQYIPYFFIEQFAAQHDINLEFWMLIFLNIGSIPGRIVPSLIADKFFHPLRVLATTTACATILAFSWIAIKHATAGLIVWCLLYGFFSGAFVSLQGAAVASMTKDLRTIGTRFGINMFAGALGILIGSPVGGAIFPESWPGAQTFCGGTLLCATLSIVGTWVAWQRSIKNAVQAKGLEGH</sequence>
<gene>
    <name evidence="6" type="ORF">HII31_01194</name>
</gene>
<dbReference type="InterPro" id="IPR050327">
    <property type="entry name" value="Proton-linked_MCT"/>
</dbReference>
<dbReference type="Gene3D" id="1.20.1250.20">
    <property type="entry name" value="MFS general substrate transporter like domains"/>
    <property type="match status" value="2"/>
</dbReference>
<evidence type="ECO:0000256" key="4">
    <source>
        <dbReference type="SAM" id="Phobius"/>
    </source>
</evidence>
<feature type="transmembrane region" description="Helical" evidence="4">
    <location>
        <begin position="221"/>
        <end position="244"/>
    </location>
</feature>
<accession>A0A8H6VR12</accession>
<evidence type="ECO:0000256" key="1">
    <source>
        <dbReference type="ARBA" id="ARBA00004141"/>
    </source>
</evidence>
<feature type="transmembrane region" description="Helical" evidence="4">
    <location>
        <begin position="251"/>
        <end position="269"/>
    </location>
</feature>
<dbReference type="GO" id="GO:0016020">
    <property type="term" value="C:membrane"/>
    <property type="evidence" value="ECO:0007669"/>
    <property type="project" value="UniProtKB-SubCell"/>
</dbReference>
<evidence type="ECO:0000256" key="2">
    <source>
        <dbReference type="ARBA" id="ARBA00006727"/>
    </source>
</evidence>
<feature type="transmembrane region" description="Helical" evidence="4">
    <location>
        <begin position="275"/>
        <end position="296"/>
    </location>
</feature>
<evidence type="ECO:0000259" key="5">
    <source>
        <dbReference type="PROSITE" id="PS50850"/>
    </source>
</evidence>
<feature type="compositionally biased region" description="Pro residues" evidence="3">
    <location>
        <begin position="166"/>
        <end position="176"/>
    </location>
</feature>
<feature type="transmembrane region" description="Helical" evidence="4">
    <location>
        <begin position="381"/>
        <end position="403"/>
    </location>
</feature>
<dbReference type="AlphaFoldDB" id="A0A8H6VR12"/>
<dbReference type="InterPro" id="IPR011701">
    <property type="entry name" value="MFS"/>
</dbReference>
<dbReference type="PANTHER" id="PTHR11360">
    <property type="entry name" value="MONOCARBOXYLATE TRANSPORTER"/>
    <property type="match status" value="1"/>
</dbReference>
<feature type="transmembrane region" description="Helical" evidence="4">
    <location>
        <begin position="508"/>
        <end position="530"/>
    </location>
</feature>
<feature type="domain" description="Major facilitator superfamily (MFS) profile" evidence="5">
    <location>
        <begin position="181"/>
        <end position="566"/>
    </location>
</feature>
<feature type="transmembrane region" description="Helical" evidence="4">
    <location>
        <begin position="189"/>
        <end position="209"/>
    </location>
</feature>
<dbReference type="Pfam" id="PF07690">
    <property type="entry name" value="MFS_1"/>
    <property type="match status" value="1"/>
</dbReference>
<feature type="transmembrane region" description="Helical" evidence="4">
    <location>
        <begin position="340"/>
        <end position="360"/>
    </location>
</feature>
<feature type="compositionally biased region" description="Basic and acidic residues" evidence="3">
    <location>
        <begin position="1"/>
        <end position="18"/>
    </location>
</feature>
<name>A0A8H6VR12_9PEZI</name>
<feature type="transmembrane region" description="Helical" evidence="4">
    <location>
        <begin position="308"/>
        <end position="328"/>
    </location>
</feature>
<proteinExistence type="inferred from homology"/>
<dbReference type="Proteomes" id="UP000660729">
    <property type="component" value="Unassembled WGS sequence"/>
</dbReference>
<keyword evidence="4" id="KW-0812">Transmembrane</keyword>
<feature type="compositionally biased region" description="Polar residues" evidence="3">
    <location>
        <begin position="92"/>
        <end position="107"/>
    </location>
</feature>
<dbReference type="OrthoDB" id="6509908at2759"/>
<keyword evidence="4" id="KW-0472">Membrane</keyword>
<evidence type="ECO:0000313" key="7">
    <source>
        <dbReference type="Proteomes" id="UP000660729"/>
    </source>
</evidence>
<comment type="similarity">
    <text evidence="2">Belongs to the major facilitator superfamily. Monocarboxylate porter (TC 2.A.1.13) family.</text>
</comment>
<dbReference type="EMBL" id="JABCIY010000015">
    <property type="protein sequence ID" value="KAF7197384.1"/>
    <property type="molecule type" value="Genomic_DNA"/>
</dbReference>
<feature type="transmembrane region" description="Helical" evidence="4">
    <location>
        <begin position="445"/>
        <end position="465"/>
    </location>
</feature>
<feature type="compositionally biased region" description="Polar residues" evidence="3">
    <location>
        <begin position="27"/>
        <end position="41"/>
    </location>
</feature>